<dbReference type="RefSeq" id="WP_013230661.1">
    <property type="nucleotide sequence ID" value="NC_014318.1"/>
</dbReference>
<feature type="compositionally biased region" description="Gly residues" evidence="1">
    <location>
        <begin position="193"/>
        <end position="204"/>
    </location>
</feature>
<sequence>MNGRGYAVKVDELGKLIDDLGTAADRMADANRKLGGGGAFGSLGTAELGKAGVEFEEAWGFGIGRLGEAASGVTERLKAAKQKYEQIEAQFGGELGKFGSAVLGDLPDSGRPGGARGHYPAVGQAAEGPVGGGYTGGVPGIGGLAERTDPGADLGDGPVGGGYTGGVPDIDRLAEPASPERAGPGVDERAGSSGDGPVGGGATGGITDLLNGLDR</sequence>
<dbReference type="HOGENOM" id="CLU_1280966_0_0_11"/>
<organism evidence="2 3">
    <name type="scientific">Amycolatopsis mediterranei (strain U-32)</name>
    <dbReference type="NCBI Taxonomy" id="749927"/>
    <lineage>
        <taxon>Bacteria</taxon>
        <taxon>Bacillati</taxon>
        <taxon>Actinomycetota</taxon>
        <taxon>Actinomycetes</taxon>
        <taxon>Pseudonocardiales</taxon>
        <taxon>Pseudonocardiaceae</taxon>
        <taxon>Amycolatopsis</taxon>
    </lineage>
</organism>
<dbReference type="eggNOG" id="ENOG502ZQWN">
    <property type="taxonomic scope" value="Bacteria"/>
</dbReference>
<dbReference type="GeneID" id="92876551"/>
<accession>A0A0H3DK92</accession>
<feature type="region of interest" description="Disordered" evidence="1">
    <location>
        <begin position="158"/>
        <end position="215"/>
    </location>
</feature>
<dbReference type="AlphaFoldDB" id="A0A0H3DK92"/>
<dbReference type="PATRIC" id="fig|749927.5.peg.9293"/>
<evidence type="ECO:0000313" key="3">
    <source>
        <dbReference type="Proteomes" id="UP000000328"/>
    </source>
</evidence>
<reference evidence="2 3" key="1">
    <citation type="journal article" date="2010" name="Cell Res.">
        <title>Complete genome sequence of the rifamycin SV-producing Amycolatopsis mediterranei U32 revealed its genetic characteristics in phylogeny and metabolism.</title>
        <authorList>
            <person name="Zhao W."/>
            <person name="Zhong Y."/>
            <person name="Yuan H."/>
            <person name="Wang J."/>
            <person name="Zheng H."/>
            <person name="Wang Y."/>
            <person name="Cen X."/>
            <person name="Xu F."/>
            <person name="Bai J."/>
            <person name="Han X."/>
            <person name="Lu G."/>
            <person name="Zhu Y."/>
            <person name="Shao Z."/>
            <person name="Yan H."/>
            <person name="Li C."/>
            <person name="Peng N."/>
            <person name="Zhang Z."/>
            <person name="Zhang Y."/>
            <person name="Lin W."/>
            <person name="Fan Y."/>
            <person name="Qin Z."/>
            <person name="Hu Y."/>
            <person name="Zhu B."/>
            <person name="Wang S."/>
            <person name="Ding X."/>
            <person name="Zhao G.P."/>
        </authorList>
    </citation>
    <scope>NUCLEOTIDE SEQUENCE [LARGE SCALE GENOMIC DNA]</scope>
    <source>
        <strain evidence="3">U-32</strain>
    </source>
</reference>
<dbReference type="EMBL" id="CP002000">
    <property type="protein sequence ID" value="ADJ50642.1"/>
    <property type="molecule type" value="Genomic_DNA"/>
</dbReference>
<name>A0A0H3DK92_AMYMU</name>
<dbReference type="Proteomes" id="UP000000328">
    <property type="component" value="Chromosome"/>
</dbReference>
<protein>
    <submittedName>
        <fullName evidence="2">Uncharacterized protein</fullName>
    </submittedName>
</protein>
<gene>
    <name evidence="2" type="ordered locus">AMED_8951</name>
</gene>
<dbReference type="OrthoDB" id="4551929at2"/>
<dbReference type="KEGG" id="amd:AMED_8951"/>
<proteinExistence type="predicted"/>
<evidence type="ECO:0000313" key="2">
    <source>
        <dbReference type="EMBL" id="ADJ50642.1"/>
    </source>
</evidence>
<evidence type="ECO:0000256" key="1">
    <source>
        <dbReference type="SAM" id="MobiDB-lite"/>
    </source>
</evidence>